<dbReference type="AlphaFoldDB" id="A0A5B9PGC3"/>
<dbReference type="Gene3D" id="2.120.10.80">
    <property type="entry name" value="Kelch-type beta propeller"/>
    <property type="match status" value="2"/>
</dbReference>
<dbReference type="Pfam" id="PF24681">
    <property type="entry name" value="Kelch_KLHDC2_KLHL20_DRC7"/>
    <property type="match status" value="1"/>
</dbReference>
<gene>
    <name evidence="2" type="primary">nanM_2</name>
    <name evidence="2" type="ORF">MFFC18_42180</name>
</gene>
<evidence type="ECO:0000313" key="2">
    <source>
        <dbReference type="EMBL" id="QEG24300.1"/>
    </source>
</evidence>
<accession>A0A5B9PGC3</accession>
<dbReference type="EC" id="5.1.3.24" evidence="2"/>
<keyword evidence="1" id="KW-0732">Signal</keyword>
<evidence type="ECO:0000313" key="3">
    <source>
        <dbReference type="Proteomes" id="UP000322214"/>
    </source>
</evidence>
<dbReference type="GO" id="GO:0016853">
    <property type="term" value="F:isomerase activity"/>
    <property type="evidence" value="ECO:0007669"/>
    <property type="project" value="UniProtKB-KW"/>
</dbReference>
<dbReference type="RefSeq" id="WP_075084108.1">
    <property type="nucleotide sequence ID" value="NZ_CP042912.1"/>
</dbReference>
<sequence length="560" mass="60771" precursor="true">MTILKRSCLLIAAALFASLALAESAHAHFLYVYSEDGKVKIVFGEDTDPDQAQFLAGLKDMQAFTTVDGETKEIEFEKVVEGDDGWFEVPLDSVGNTVDISCPYGVFGRGDKSMHLDYSAKLVRYTAGDSVAKPSKKLALDLVPQFTPDGLKVAAYFKGMPLPNAEISLVRVETDSLDTTTDETGNVVLAPTTRYLVRGKHILEESGEVDGKKFSEKRFYCTMVLDVNSTPAAPESTTVSTPATEAAPVSLEKVDAGFADFPRGMTSFGATVVDNNVYVIGGKSGRAHSYAKSYQNRDVFCLSLSGNDKQWKSVGENLGLQGLAIVGHKGKVYRIGGLEARNAEGEDHDLKSISEVLEFDPATQSWNEMPSLPEGRSSFDACVADGKIYVVGGWTMNGEEETVWAEDMLVFDLSKPDGEWSRIEAPFRARALAVREFDGKLIVIGGIEEGAGTTNAVHFYDLTSGQWSEGPEVPTDGGIKSFGCSAVAVDGNFLISIYDGQVLRLSDDATAWQRVHQLDEGRFFHQMLPVGDSQFALVGGSHMEDGSRMEVEVFEVVAEN</sequence>
<dbReference type="InterPro" id="IPR006652">
    <property type="entry name" value="Kelch_1"/>
</dbReference>
<organism evidence="2 3">
    <name type="scientific">Mariniblastus fucicola</name>
    <dbReference type="NCBI Taxonomy" id="980251"/>
    <lineage>
        <taxon>Bacteria</taxon>
        <taxon>Pseudomonadati</taxon>
        <taxon>Planctomycetota</taxon>
        <taxon>Planctomycetia</taxon>
        <taxon>Pirellulales</taxon>
        <taxon>Pirellulaceae</taxon>
        <taxon>Mariniblastus</taxon>
    </lineage>
</organism>
<dbReference type="PANTHER" id="PTHR46375">
    <property type="entry name" value="KELCH REPEAT AND BTB DOMAIN-CONTAINING PROTEIN 13-RELATED"/>
    <property type="match status" value="1"/>
</dbReference>
<feature type="signal peptide" evidence="1">
    <location>
        <begin position="1"/>
        <end position="27"/>
    </location>
</feature>
<dbReference type="Proteomes" id="UP000322214">
    <property type="component" value="Chromosome"/>
</dbReference>
<dbReference type="OrthoDB" id="232651at2"/>
<dbReference type="InterPro" id="IPR015915">
    <property type="entry name" value="Kelch-typ_b-propeller"/>
</dbReference>
<dbReference type="SUPFAM" id="SSF117281">
    <property type="entry name" value="Kelch motif"/>
    <property type="match status" value="1"/>
</dbReference>
<dbReference type="KEGG" id="mff:MFFC18_42180"/>
<evidence type="ECO:0000256" key="1">
    <source>
        <dbReference type="SAM" id="SignalP"/>
    </source>
</evidence>
<feature type="chain" id="PRO_5023129672" evidence="1">
    <location>
        <begin position="28"/>
        <end position="560"/>
    </location>
</feature>
<reference evidence="2 3" key="1">
    <citation type="submission" date="2019-08" db="EMBL/GenBank/DDBJ databases">
        <title>Deep-cultivation of Planctomycetes and their phenomic and genomic characterization uncovers novel biology.</title>
        <authorList>
            <person name="Wiegand S."/>
            <person name="Jogler M."/>
            <person name="Boedeker C."/>
            <person name="Pinto D."/>
            <person name="Vollmers J."/>
            <person name="Rivas-Marin E."/>
            <person name="Kohn T."/>
            <person name="Peeters S.H."/>
            <person name="Heuer A."/>
            <person name="Rast P."/>
            <person name="Oberbeckmann S."/>
            <person name="Bunk B."/>
            <person name="Jeske O."/>
            <person name="Meyerdierks A."/>
            <person name="Storesund J.E."/>
            <person name="Kallscheuer N."/>
            <person name="Luecker S."/>
            <person name="Lage O.M."/>
            <person name="Pohl T."/>
            <person name="Merkel B.J."/>
            <person name="Hornburger P."/>
            <person name="Mueller R.-W."/>
            <person name="Bruemmer F."/>
            <person name="Labrenz M."/>
            <person name="Spormann A.M."/>
            <person name="Op den Camp H."/>
            <person name="Overmann J."/>
            <person name="Amann R."/>
            <person name="Jetten M.S.M."/>
            <person name="Mascher T."/>
            <person name="Medema M.H."/>
            <person name="Devos D.P."/>
            <person name="Kaster A.-K."/>
            <person name="Ovreas L."/>
            <person name="Rohde M."/>
            <person name="Galperin M.Y."/>
            <person name="Jogler C."/>
        </authorList>
    </citation>
    <scope>NUCLEOTIDE SEQUENCE [LARGE SCALE GENOMIC DNA]</scope>
    <source>
        <strain evidence="2 3">FC18</strain>
    </source>
</reference>
<dbReference type="PANTHER" id="PTHR46375:SF3">
    <property type="entry name" value="KELCH REPEAT AND BTB DOMAIN-CONTAINING PROTEIN 13"/>
    <property type="match status" value="1"/>
</dbReference>
<protein>
    <submittedName>
        <fullName evidence="2">N-acetylneuraminate epimerase</fullName>
        <ecNumber evidence="2">5.1.3.24</ecNumber>
    </submittedName>
</protein>
<keyword evidence="3" id="KW-1185">Reference proteome</keyword>
<dbReference type="InterPro" id="IPR052392">
    <property type="entry name" value="Kelch-BTB_domain-containing"/>
</dbReference>
<name>A0A5B9PGC3_9BACT</name>
<dbReference type="SMART" id="SM00612">
    <property type="entry name" value="Kelch"/>
    <property type="match status" value="2"/>
</dbReference>
<dbReference type="STRING" id="980251.GCA_001642875_01353"/>
<dbReference type="EMBL" id="CP042912">
    <property type="protein sequence ID" value="QEG24300.1"/>
    <property type="molecule type" value="Genomic_DNA"/>
</dbReference>
<proteinExistence type="predicted"/>
<keyword evidence="2" id="KW-0413">Isomerase</keyword>